<dbReference type="EMBL" id="BART01033071">
    <property type="protein sequence ID" value="GAH17100.1"/>
    <property type="molecule type" value="Genomic_DNA"/>
</dbReference>
<protein>
    <recommendedName>
        <fullName evidence="1">Bacterial sugar transferase domain-containing protein</fullName>
    </recommendedName>
</protein>
<comment type="caution">
    <text evidence="2">The sequence shown here is derived from an EMBL/GenBank/DDBJ whole genome shotgun (WGS) entry which is preliminary data.</text>
</comment>
<dbReference type="InterPro" id="IPR003362">
    <property type="entry name" value="Bact_transf"/>
</dbReference>
<dbReference type="Pfam" id="PF02397">
    <property type="entry name" value="Bac_transf"/>
    <property type="match status" value="1"/>
</dbReference>
<feature type="non-terminal residue" evidence="2">
    <location>
        <position position="153"/>
    </location>
</feature>
<evidence type="ECO:0000313" key="2">
    <source>
        <dbReference type="EMBL" id="GAH17100.1"/>
    </source>
</evidence>
<name>X1E9Q7_9ZZZZ</name>
<dbReference type="PANTHER" id="PTHR30576:SF20">
    <property type="entry name" value="QUINOVOSAMINEPHOSPHOTRANSFERAE-RELATED"/>
    <property type="match status" value="1"/>
</dbReference>
<dbReference type="PANTHER" id="PTHR30576">
    <property type="entry name" value="COLANIC BIOSYNTHESIS UDP-GLUCOSE LIPID CARRIER TRANSFERASE"/>
    <property type="match status" value="1"/>
</dbReference>
<gene>
    <name evidence="2" type="ORF">S01H4_56956</name>
</gene>
<proteinExistence type="predicted"/>
<accession>X1E9Q7</accession>
<organism evidence="2">
    <name type="scientific">marine sediment metagenome</name>
    <dbReference type="NCBI Taxonomy" id="412755"/>
    <lineage>
        <taxon>unclassified sequences</taxon>
        <taxon>metagenomes</taxon>
        <taxon>ecological metagenomes</taxon>
    </lineage>
</organism>
<reference evidence="2" key="1">
    <citation type="journal article" date="2014" name="Front. Microbiol.">
        <title>High frequency of phylogenetically diverse reductive dehalogenase-homologous genes in deep subseafloor sedimentary metagenomes.</title>
        <authorList>
            <person name="Kawai M."/>
            <person name="Futagami T."/>
            <person name="Toyoda A."/>
            <person name="Takaki Y."/>
            <person name="Nishi S."/>
            <person name="Hori S."/>
            <person name="Arai W."/>
            <person name="Tsubouchi T."/>
            <person name="Morono Y."/>
            <person name="Uchiyama I."/>
            <person name="Ito T."/>
            <person name="Fujiyama A."/>
            <person name="Inagaki F."/>
            <person name="Takami H."/>
        </authorList>
    </citation>
    <scope>NUCLEOTIDE SEQUENCE</scope>
    <source>
        <strain evidence="2">Expedition CK06-06</strain>
    </source>
</reference>
<feature type="domain" description="Bacterial sugar transferase" evidence="1">
    <location>
        <begin position="5"/>
        <end position="147"/>
    </location>
</feature>
<dbReference type="GO" id="GO:0016780">
    <property type="term" value="F:phosphotransferase activity, for other substituted phosphate groups"/>
    <property type="evidence" value="ECO:0007669"/>
    <property type="project" value="TreeGrafter"/>
</dbReference>
<sequence>MSLGKRLFDLFWASLGLVLLSPLFLILALLIKLADGGAVFYRQERVGWRGRPFRVWKFRTMVMNAERMGKPLTVGDDPRITAAGRFLRRFKLDELPQLFNVVRGEMSLVGPRPEVAKYVRLYTPGQRRVLDLVPGITDPASIKYRDESDILAH</sequence>
<evidence type="ECO:0000259" key="1">
    <source>
        <dbReference type="Pfam" id="PF02397"/>
    </source>
</evidence>
<dbReference type="AlphaFoldDB" id="X1E9Q7"/>